<dbReference type="RefSeq" id="WP_146590820.1">
    <property type="nucleotide sequence ID" value="NZ_SJPO01000013.1"/>
</dbReference>
<comment type="caution">
    <text evidence="1">The sequence shown here is derived from an EMBL/GenBank/DDBJ whole genome shotgun (WGS) entry which is preliminary data.</text>
</comment>
<dbReference type="EMBL" id="SJPO01000013">
    <property type="protein sequence ID" value="TWT66905.1"/>
    <property type="molecule type" value="Genomic_DNA"/>
</dbReference>
<reference evidence="1 2" key="1">
    <citation type="submission" date="2019-02" db="EMBL/GenBank/DDBJ databases">
        <title>Deep-cultivation of Planctomycetes and their phenomic and genomic characterization uncovers novel biology.</title>
        <authorList>
            <person name="Wiegand S."/>
            <person name="Jogler M."/>
            <person name="Boedeker C."/>
            <person name="Pinto D."/>
            <person name="Vollmers J."/>
            <person name="Rivas-Marin E."/>
            <person name="Kohn T."/>
            <person name="Peeters S.H."/>
            <person name="Heuer A."/>
            <person name="Rast P."/>
            <person name="Oberbeckmann S."/>
            <person name="Bunk B."/>
            <person name="Jeske O."/>
            <person name="Meyerdierks A."/>
            <person name="Storesund J.E."/>
            <person name="Kallscheuer N."/>
            <person name="Luecker S."/>
            <person name="Lage O.M."/>
            <person name="Pohl T."/>
            <person name="Merkel B.J."/>
            <person name="Hornburger P."/>
            <person name="Mueller R.-W."/>
            <person name="Bruemmer F."/>
            <person name="Labrenz M."/>
            <person name="Spormann A.M."/>
            <person name="Op Den Camp H."/>
            <person name="Overmann J."/>
            <person name="Amann R."/>
            <person name="Jetten M.S.M."/>
            <person name="Mascher T."/>
            <person name="Medema M.H."/>
            <person name="Devos D.P."/>
            <person name="Kaster A.-K."/>
            <person name="Ovreas L."/>
            <person name="Rohde M."/>
            <person name="Galperin M.Y."/>
            <person name="Jogler C."/>
        </authorList>
    </citation>
    <scope>NUCLEOTIDE SEQUENCE [LARGE SCALE GENOMIC DNA]</scope>
    <source>
        <strain evidence="1 2">Pla123a</strain>
    </source>
</reference>
<protein>
    <submittedName>
        <fullName evidence="1">Uncharacterized protein</fullName>
    </submittedName>
</protein>
<evidence type="ECO:0000313" key="1">
    <source>
        <dbReference type="EMBL" id="TWT66905.1"/>
    </source>
</evidence>
<gene>
    <name evidence="1" type="ORF">Pla123a_43330</name>
</gene>
<organism evidence="1 2">
    <name type="scientific">Posidoniimonas polymericola</name>
    <dbReference type="NCBI Taxonomy" id="2528002"/>
    <lineage>
        <taxon>Bacteria</taxon>
        <taxon>Pseudomonadati</taxon>
        <taxon>Planctomycetota</taxon>
        <taxon>Planctomycetia</taxon>
        <taxon>Pirellulales</taxon>
        <taxon>Lacipirellulaceae</taxon>
        <taxon>Posidoniimonas</taxon>
    </lineage>
</organism>
<proteinExistence type="predicted"/>
<accession>A0A5C5XYA8</accession>
<sequence>MSTNLPTLTMWTLKETPHPLTLVELTQPACSDHLFAVVLDFSDSTSYSDLPVEATLKVAELLPRKTPFIVFRMSSGSPLLPWGEYSVGDLIGDPGLLERWGESEELIAEAALQGSFIRPVIESLAQNASDNGCVQCTLLALTDGELLDGAEAQVPPGMRIAGLVKSMDPRKQQHWQRVLPGRPLLTPTDAKIDRFITDGFPKGTRLCELHWSNHSQKATAEAWKLDIHGHRLVIDTPWKVQGNLFSGALRIVVLGTAEEVASLPWRLVTPKAEHTLEATLGEHSVGITKRFMENAAASLEESSGTWRILLNVRRGELHFDRASQAAAKVRELASTRSQRNVSNHQLLLGGLPLDEWKAARTADEGIDALLFFVKSTPGEATIAEQVVVAALGRSQTGAMLFVRGEETPCGLAGEDAAIKFRREQNRWFLEKQDCPPVELEPFGSQEIPDRLLADEAWEILFSGDLN</sequence>
<dbReference type="Proteomes" id="UP000318478">
    <property type="component" value="Unassembled WGS sequence"/>
</dbReference>
<dbReference type="AlphaFoldDB" id="A0A5C5XYA8"/>
<evidence type="ECO:0000313" key="2">
    <source>
        <dbReference type="Proteomes" id="UP000318478"/>
    </source>
</evidence>
<name>A0A5C5XYA8_9BACT</name>
<keyword evidence="2" id="KW-1185">Reference proteome</keyword>